<evidence type="ECO:0000313" key="10">
    <source>
        <dbReference type="EMBL" id="OAO13634.1"/>
    </source>
</evidence>
<keyword evidence="6 8" id="KW-0496">Mitochondrion</keyword>
<evidence type="ECO:0000256" key="1">
    <source>
        <dbReference type="ARBA" id="ARBA00022448"/>
    </source>
</evidence>
<accession>A0A196SC99</accession>
<name>A0A196SC99_BLAHN</name>
<dbReference type="Proteomes" id="UP000078348">
    <property type="component" value="Unassembled WGS sequence"/>
</dbReference>
<comment type="domain">
    <text evidence="8">The twin CX3C motif contains 4 conserved Cys residues that form 2 disulfide bonds in the mitochondrial intermembrane space.</text>
</comment>
<comment type="similarity">
    <text evidence="8">Belongs to the small Tim family.</text>
</comment>
<dbReference type="AlphaFoldDB" id="A0A196SC99"/>
<comment type="subunit">
    <text evidence="8">Heterohexamer.</text>
</comment>
<dbReference type="GO" id="GO:0046872">
    <property type="term" value="F:metal ion binding"/>
    <property type="evidence" value="ECO:0007669"/>
    <property type="project" value="UniProtKB-KW"/>
</dbReference>
<keyword evidence="8" id="KW-0472">Membrane</keyword>
<dbReference type="SUPFAM" id="SSF144122">
    <property type="entry name" value="Tim10-like"/>
    <property type="match status" value="1"/>
</dbReference>
<keyword evidence="11" id="KW-1185">Reference proteome</keyword>
<evidence type="ECO:0000256" key="2">
    <source>
        <dbReference type="ARBA" id="ARBA00022723"/>
    </source>
</evidence>
<proteinExistence type="inferred from homology"/>
<keyword evidence="4 8" id="KW-0653">Protein transport</keyword>
<evidence type="ECO:0000256" key="8">
    <source>
        <dbReference type="RuleBase" id="RU367043"/>
    </source>
</evidence>
<comment type="function">
    <text evidence="8">Mitochondrial intermembrane chaperone that participates in the import and insertion of some multi-pass transmembrane proteins into the mitochondrial inner membrane. Also required for the transfer of beta-barrel precursors from the TOM complex to the sorting and assembly machinery (SAM complex) of the outer membrane. Acts as a chaperone-like protein that protects the hydrophobic precursors from aggregation and guide them through the mitochondrial intermembrane space.</text>
</comment>
<keyword evidence="8" id="KW-0143">Chaperone</keyword>
<evidence type="ECO:0000313" key="11">
    <source>
        <dbReference type="Proteomes" id="UP000078348"/>
    </source>
</evidence>
<keyword evidence="7 8" id="KW-1015">Disulfide bond</keyword>
<comment type="caution">
    <text evidence="10">The sequence shown here is derived from an EMBL/GenBank/DDBJ whole genome shotgun (WGS) entry which is preliminary data.</text>
</comment>
<dbReference type="PANTHER" id="PTHR13172">
    <property type="entry name" value="MITOCHONDRIAL IMPORT INNER MEMBRANE TRANSLOCASE SUBUNIT TIM9B"/>
    <property type="match status" value="1"/>
</dbReference>
<dbReference type="EMBL" id="LXWW01000356">
    <property type="protein sequence ID" value="OAO13634.1"/>
    <property type="molecule type" value="Genomic_DNA"/>
</dbReference>
<protein>
    <recommendedName>
        <fullName evidence="8">Mitochondrial import inner membrane translocase subunit</fullName>
    </recommendedName>
</protein>
<keyword evidence="5 8" id="KW-0811">Translocation</keyword>
<evidence type="ECO:0000256" key="5">
    <source>
        <dbReference type="ARBA" id="ARBA00023010"/>
    </source>
</evidence>
<keyword evidence="8" id="KW-0999">Mitochondrion inner membrane</keyword>
<gene>
    <name evidence="10" type="ORF">AV274_4678</name>
</gene>
<dbReference type="OrthoDB" id="1551503at2759"/>
<reference evidence="10 11" key="1">
    <citation type="submission" date="2016-05" db="EMBL/GenBank/DDBJ databases">
        <title>Nuclear genome of Blastocystis sp. subtype 1 NandII.</title>
        <authorList>
            <person name="Gentekaki E."/>
            <person name="Curtis B."/>
            <person name="Stairs C."/>
            <person name="Eme L."/>
            <person name="Herman E."/>
            <person name="Klimes V."/>
            <person name="Arias M.C."/>
            <person name="Elias M."/>
            <person name="Hilliou F."/>
            <person name="Klute M."/>
            <person name="Malik S.-B."/>
            <person name="Pightling A."/>
            <person name="Rachubinski R."/>
            <person name="Salas D."/>
            <person name="Schlacht A."/>
            <person name="Suga H."/>
            <person name="Archibald J."/>
            <person name="Ball S.G."/>
            <person name="Clark G."/>
            <person name="Dacks J."/>
            <person name="Van Der Giezen M."/>
            <person name="Tsaousis A."/>
            <person name="Roger A."/>
        </authorList>
    </citation>
    <scope>NUCLEOTIDE SEQUENCE [LARGE SCALE GENOMIC DNA]</scope>
    <source>
        <strain evidence="11">ATCC 50177 / NandII</strain>
    </source>
</reference>
<dbReference type="GO" id="GO:0015031">
    <property type="term" value="P:protein transport"/>
    <property type="evidence" value="ECO:0007669"/>
    <property type="project" value="UniProtKB-KW"/>
</dbReference>
<dbReference type="GO" id="GO:0005743">
    <property type="term" value="C:mitochondrial inner membrane"/>
    <property type="evidence" value="ECO:0007669"/>
    <property type="project" value="UniProtKB-SubCell"/>
</dbReference>
<keyword evidence="2" id="KW-0479">Metal-binding</keyword>
<dbReference type="InterPro" id="IPR050673">
    <property type="entry name" value="Mito_inner_translocase_sub"/>
</dbReference>
<comment type="subcellular location">
    <subcellularLocation>
        <location evidence="8">Mitochondrion inner membrane</location>
        <topology evidence="8">Peripheral membrane protein</topology>
        <orientation evidence="8">Intermembrane side</orientation>
    </subcellularLocation>
</comment>
<dbReference type="InterPro" id="IPR035427">
    <property type="entry name" value="Tim10-like_dom_sf"/>
</dbReference>
<evidence type="ECO:0000256" key="4">
    <source>
        <dbReference type="ARBA" id="ARBA00022927"/>
    </source>
</evidence>
<dbReference type="Pfam" id="PF02953">
    <property type="entry name" value="zf-Tim10_DDP"/>
    <property type="match status" value="1"/>
</dbReference>
<evidence type="ECO:0000259" key="9">
    <source>
        <dbReference type="Pfam" id="PF02953"/>
    </source>
</evidence>
<organism evidence="10 11">
    <name type="scientific">Blastocystis sp. subtype 1 (strain ATCC 50177 / NandII)</name>
    <dbReference type="NCBI Taxonomy" id="478820"/>
    <lineage>
        <taxon>Eukaryota</taxon>
        <taxon>Sar</taxon>
        <taxon>Stramenopiles</taxon>
        <taxon>Bigyra</taxon>
        <taxon>Opalozoa</taxon>
        <taxon>Opalinata</taxon>
        <taxon>Blastocystidae</taxon>
        <taxon>Blastocystis</taxon>
    </lineage>
</organism>
<evidence type="ECO:0000256" key="7">
    <source>
        <dbReference type="ARBA" id="ARBA00023157"/>
    </source>
</evidence>
<evidence type="ECO:0000256" key="3">
    <source>
        <dbReference type="ARBA" id="ARBA00022833"/>
    </source>
</evidence>
<keyword evidence="3" id="KW-0862">Zinc</keyword>
<keyword evidence="1 8" id="KW-0813">Transport</keyword>
<feature type="domain" description="Tim10-like" evidence="9">
    <location>
        <begin position="15"/>
        <end position="73"/>
    </location>
</feature>
<dbReference type="Gene3D" id="1.10.287.810">
    <property type="entry name" value="Mitochondrial import inner membrane translocase subunit tim13 like domains"/>
    <property type="match status" value="1"/>
</dbReference>
<evidence type="ECO:0000256" key="6">
    <source>
        <dbReference type="ARBA" id="ARBA00023128"/>
    </source>
</evidence>
<dbReference type="InterPro" id="IPR004217">
    <property type="entry name" value="Tim10-like"/>
</dbReference>
<sequence length="82" mass="9800">MSKERESDLEKRLRKVEKKDVAVTANRMVEKCFDKCVDTLRSKHLGEGEIHCVENCTSKYLEVTNRMYQRFQEIQEKEMKSQ</sequence>